<dbReference type="PANTHER" id="PTHR39176">
    <property type="entry name" value="PERIPLASMIC PROTEIN-RELATED"/>
    <property type="match status" value="1"/>
</dbReference>
<proteinExistence type="predicted"/>
<dbReference type="AlphaFoldDB" id="A0A1C3TXM1"/>
<evidence type="ECO:0000313" key="2">
    <source>
        <dbReference type="EMBL" id="SCB07832.1"/>
    </source>
</evidence>
<feature type="domain" description="Lysozyme inhibitor LprI-like N-terminal" evidence="1">
    <location>
        <begin position="30"/>
        <end position="121"/>
    </location>
</feature>
<dbReference type="Pfam" id="PF07007">
    <property type="entry name" value="LprI"/>
    <property type="match status" value="1"/>
</dbReference>
<dbReference type="Proteomes" id="UP000199101">
    <property type="component" value="Unassembled WGS sequence"/>
</dbReference>
<keyword evidence="3" id="KW-1185">Reference proteome</keyword>
<protein>
    <submittedName>
        <fullName evidence="2">Uncharacterized conserved protein YecT, DUF1311 family</fullName>
    </submittedName>
</protein>
<evidence type="ECO:0000259" key="1">
    <source>
        <dbReference type="Pfam" id="PF07007"/>
    </source>
</evidence>
<dbReference type="OrthoDB" id="7340239at2"/>
<dbReference type="Gene3D" id="1.20.1270.180">
    <property type="match status" value="1"/>
</dbReference>
<dbReference type="InterPro" id="IPR009739">
    <property type="entry name" value="LprI-like_N"/>
</dbReference>
<gene>
    <name evidence="2" type="ORF">GA0061103_1142</name>
</gene>
<dbReference type="PANTHER" id="PTHR39176:SF1">
    <property type="entry name" value="PERIPLASMIC PROTEIN"/>
    <property type="match status" value="1"/>
</dbReference>
<dbReference type="RefSeq" id="WP_092706108.1">
    <property type="nucleotide sequence ID" value="NZ_FMAG01000001.1"/>
</dbReference>
<sequence length="146" mass="16013">MRDLNRYIGTALAAVTVLSSPVVHADEACYKKAHSQAELTECSQNDLKQVDGQLNKLYKEMEARLKGDDDTTKLLVDAQKKWVVFRDAECALTTVRTAGGSINAMNFNACLTGLTQSRVKDFQNYLSCSKQSGDQDDDDCSVPAAN</sequence>
<accession>A0A1C3TXM1</accession>
<dbReference type="EMBL" id="FMAG01000001">
    <property type="protein sequence ID" value="SCB07832.1"/>
    <property type="molecule type" value="Genomic_DNA"/>
</dbReference>
<reference evidence="3" key="1">
    <citation type="submission" date="2016-08" db="EMBL/GenBank/DDBJ databases">
        <authorList>
            <person name="Varghese N."/>
            <person name="Submissions Spin"/>
        </authorList>
    </citation>
    <scope>NUCLEOTIDE SEQUENCE [LARGE SCALE GENOMIC DNA]</scope>
    <source>
        <strain evidence="3">HAMBI 2975</strain>
    </source>
</reference>
<organism evidence="2 3">
    <name type="scientific">Rhizobium multihospitium</name>
    <dbReference type="NCBI Taxonomy" id="410764"/>
    <lineage>
        <taxon>Bacteria</taxon>
        <taxon>Pseudomonadati</taxon>
        <taxon>Pseudomonadota</taxon>
        <taxon>Alphaproteobacteria</taxon>
        <taxon>Hyphomicrobiales</taxon>
        <taxon>Rhizobiaceae</taxon>
        <taxon>Rhizobium/Agrobacterium group</taxon>
        <taxon>Rhizobium</taxon>
    </lineage>
</organism>
<evidence type="ECO:0000313" key="3">
    <source>
        <dbReference type="Proteomes" id="UP000199101"/>
    </source>
</evidence>
<name>A0A1C3TXM1_9HYPH</name>